<evidence type="ECO:0000313" key="4">
    <source>
        <dbReference type="EMBL" id="AVZ71066.1"/>
    </source>
</evidence>
<comment type="similarity">
    <text evidence="1">Belongs to the P-Pant transferase superfamily. Gsp/Sfp/HetI/AcpT family.</text>
</comment>
<dbReference type="GeneID" id="55653899"/>
<protein>
    <submittedName>
        <fullName evidence="4">4-phosphopantetheinyl transferase</fullName>
    </submittedName>
</protein>
<name>A0A2R4SW24_9ACTN</name>
<dbReference type="PANTHER" id="PTHR12215:SF10">
    <property type="entry name" value="L-AMINOADIPATE-SEMIALDEHYDE DEHYDROGENASE-PHOSPHOPANTETHEINYL TRANSFERASE"/>
    <property type="match status" value="1"/>
</dbReference>
<dbReference type="OrthoDB" id="190168at2"/>
<dbReference type="InterPro" id="IPR037143">
    <property type="entry name" value="4-PPantetheinyl_Trfase_dom_sf"/>
</dbReference>
<accession>A0A2R4SW24</accession>
<dbReference type="Pfam" id="PF01648">
    <property type="entry name" value="ACPS"/>
    <property type="match status" value="1"/>
</dbReference>
<keyword evidence="2 4" id="KW-0808">Transferase</keyword>
<dbReference type="AlphaFoldDB" id="A0A2R4SW24"/>
<keyword evidence="5" id="KW-1185">Reference proteome</keyword>
<dbReference type="EMBL" id="CP026304">
    <property type="protein sequence ID" value="AVZ71066.1"/>
    <property type="molecule type" value="Genomic_DNA"/>
</dbReference>
<evidence type="ECO:0000256" key="2">
    <source>
        <dbReference type="ARBA" id="ARBA00022679"/>
    </source>
</evidence>
<feature type="domain" description="4'-phosphopantetheinyl transferase" evidence="3">
    <location>
        <begin position="136"/>
        <end position="198"/>
    </location>
</feature>
<evidence type="ECO:0000256" key="1">
    <source>
        <dbReference type="ARBA" id="ARBA00010990"/>
    </source>
</evidence>
<evidence type="ECO:0000313" key="5">
    <source>
        <dbReference type="Proteomes" id="UP000244201"/>
    </source>
</evidence>
<gene>
    <name evidence="4" type="ORF">SLUN_01165</name>
</gene>
<dbReference type="GO" id="GO:0008897">
    <property type="term" value="F:holo-[acyl-carrier-protein] synthase activity"/>
    <property type="evidence" value="ECO:0007669"/>
    <property type="project" value="InterPro"/>
</dbReference>
<dbReference type="InterPro" id="IPR050559">
    <property type="entry name" value="P-Pant_transferase_sf"/>
</dbReference>
<dbReference type="RefSeq" id="WP_108146762.1">
    <property type="nucleotide sequence ID" value="NZ_CP026304.1"/>
</dbReference>
<dbReference type="SUPFAM" id="SSF56214">
    <property type="entry name" value="4'-phosphopantetheinyl transferase"/>
    <property type="match status" value="2"/>
</dbReference>
<dbReference type="PANTHER" id="PTHR12215">
    <property type="entry name" value="PHOSPHOPANTETHEINE TRANSFERASE"/>
    <property type="match status" value="1"/>
</dbReference>
<sequence>MTATCLSREVLTPRTYREDHLAELVQPTAEPRVWLVNLTIGTAEPDPLSLLDAKERAKATTFRSPLDRAHYTASHVALRRILGAHLGRAPQDVRLTQADCPVCDGGHGRPVVAGSSLQFSLSRRAGYCLIALARTSVGADLELAPAIEVADELATTLHPLERAALEMASPDKRAAAFARIWARKEAYLKGLGTGLALGASHDYVGEDAEVPNWRFYDVAAPAGLAAALAIKEPA</sequence>
<reference evidence="4 5" key="1">
    <citation type="submission" date="2018-01" db="EMBL/GenBank/DDBJ databases">
        <title>Complete genome sequence of Streptomyces lunaelactis MM109T, a Ferroverdin A producer isolated from cave moonmilk deposits.</title>
        <authorList>
            <person name="Naome A."/>
            <person name="Martinet L."/>
            <person name="Maciejewska M."/>
            <person name="Anderssen S."/>
            <person name="Adam D."/>
            <person name="Tenconi E."/>
            <person name="Deflandre B."/>
            <person name="Arguelles-Arias A."/>
            <person name="Calusinska M."/>
            <person name="Copieters W."/>
            <person name="Karim L."/>
            <person name="Hanikenne M."/>
            <person name="Baurain D."/>
            <person name="van Wezel G."/>
            <person name="Smargiasso N."/>
            <person name="de Pauw E."/>
            <person name="Delfosse P."/>
            <person name="Rigali S."/>
        </authorList>
    </citation>
    <scope>NUCLEOTIDE SEQUENCE [LARGE SCALE GENOMIC DNA]</scope>
    <source>
        <strain evidence="4 5">MM109</strain>
    </source>
</reference>
<evidence type="ECO:0000259" key="3">
    <source>
        <dbReference type="Pfam" id="PF01648"/>
    </source>
</evidence>
<dbReference type="GO" id="GO:0000287">
    <property type="term" value="F:magnesium ion binding"/>
    <property type="evidence" value="ECO:0007669"/>
    <property type="project" value="InterPro"/>
</dbReference>
<dbReference type="KEGG" id="slk:SLUN_01165"/>
<dbReference type="GO" id="GO:0005829">
    <property type="term" value="C:cytosol"/>
    <property type="evidence" value="ECO:0007669"/>
    <property type="project" value="TreeGrafter"/>
</dbReference>
<dbReference type="Proteomes" id="UP000244201">
    <property type="component" value="Chromosome"/>
</dbReference>
<dbReference type="Gene3D" id="3.90.470.20">
    <property type="entry name" value="4'-phosphopantetheinyl transferase domain"/>
    <property type="match status" value="1"/>
</dbReference>
<dbReference type="GO" id="GO:0019878">
    <property type="term" value="P:lysine biosynthetic process via aminoadipic acid"/>
    <property type="evidence" value="ECO:0007669"/>
    <property type="project" value="TreeGrafter"/>
</dbReference>
<proteinExistence type="inferred from homology"/>
<organism evidence="4 5">
    <name type="scientific">Streptomyces lunaelactis</name>
    <dbReference type="NCBI Taxonomy" id="1535768"/>
    <lineage>
        <taxon>Bacteria</taxon>
        <taxon>Bacillati</taxon>
        <taxon>Actinomycetota</taxon>
        <taxon>Actinomycetes</taxon>
        <taxon>Kitasatosporales</taxon>
        <taxon>Streptomycetaceae</taxon>
        <taxon>Streptomyces</taxon>
    </lineage>
</organism>
<dbReference type="InterPro" id="IPR008278">
    <property type="entry name" value="4-PPantetheinyl_Trfase_dom"/>
</dbReference>